<reference evidence="1" key="3">
    <citation type="submission" date="2015-04" db="UniProtKB">
        <authorList>
            <consortium name="EnsemblPlants"/>
        </authorList>
    </citation>
    <scope>IDENTIFICATION</scope>
</reference>
<reference evidence="1 2" key="1">
    <citation type="submission" date="2012-08" db="EMBL/GenBank/DDBJ databases">
        <title>Oryza genome evolution.</title>
        <authorList>
            <person name="Wing R.A."/>
        </authorList>
    </citation>
    <scope>NUCLEOTIDE SEQUENCE</scope>
</reference>
<organism evidence="1 2">
    <name type="scientific">Leersia perrieri</name>
    <dbReference type="NCBI Taxonomy" id="77586"/>
    <lineage>
        <taxon>Eukaryota</taxon>
        <taxon>Viridiplantae</taxon>
        <taxon>Streptophyta</taxon>
        <taxon>Embryophyta</taxon>
        <taxon>Tracheophyta</taxon>
        <taxon>Spermatophyta</taxon>
        <taxon>Magnoliopsida</taxon>
        <taxon>Liliopsida</taxon>
        <taxon>Poales</taxon>
        <taxon>Poaceae</taxon>
        <taxon>BOP clade</taxon>
        <taxon>Oryzoideae</taxon>
        <taxon>Oryzeae</taxon>
        <taxon>Oryzinae</taxon>
        <taxon>Leersia</taxon>
    </lineage>
</organism>
<accession>A0A0D9X2Y0</accession>
<proteinExistence type="predicted"/>
<evidence type="ECO:0000313" key="2">
    <source>
        <dbReference type="Proteomes" id="UP000032180"/>
    </source>
</evidence>
<dbReference type="HOGENOM" id="CLU_2889030_0_0_1"/>
<keyword evidence="2" id="KW-1185">Reference proteome</keyword>
<dbReference type="EnsemblPlants" id="LPERR07G23180.1">
    <property type="protein sequence ID" value="LPERR07G23180.1"/>
    <property type="gene ID" value="LPERR07G23180"/>
</dbReference>
<sequence>MTVSSTQFNCAWWQLFVTPLMFLPDQAGHTHELTGVRALICICPAAATTGRMIPSEVMLVVVH</sequence>
<reference evidence="2" key="2">
    <citation type="submission" date="2013-12" db="EMBL/GenBank/DDBJ databases">
        <authorList>
            <person name="Yu Y."/>
            <person name="Lee S."/>
            <person name="de Baynast K."/>
            <person name="Wissotski M."/>
            <person name="Liu L."/>
            <person name="Talag J."/>
            <person name="Goicoechea J."/>
            <person name="Angelova A."/>
            <person name="Jetty R."/>
            <person name="Kudrna D."/>
            <person name="Golser W."/>
            <person name="Rivera L."/>
            <person name="Zhang J."/>
            <person name="Wing R."/>
        </authorList>
    </citation>
    <scope>NUCLEOTIDE SEQUENCE</scope>
</reference>
<protein>
    <submittedName>
        <fullName evidence="1">Uncharacterized protein</fullName>
    </submittedName>
</protein>
<evidence type="ECO:0000313" key="1">
    <source>
        <dbReference type="EnsemblPlants" id="LPERR07G23180.1"/>
    </source>
</evidence>
<dbReference type="Proteomes" id="UP000032180">
    <property type="component" value="Chromosome 7"/>
</dbReference>
<dbReference type="Gramene" id="LPERR07G23180.1">
    <property type="protein sequence ID" value="LPERR07G23180.1"/>
    <property type="gene ID" value="LPERR07G23180"/>
</dbReference>
<name>A0A0D9X2Y0_9ORYZ</name>
<dbReference type="AlphaFoldDB" id="A0A0D9X2Y0"/>